<proteinExistence type="predicted"/>
<dbReference type="Proteomes" id="UP001501556">
    <property type="component" value="Unassembled WGS sequence"/>
</dbReference>
<gene>
    <name evidence="2" type="ORF">GCM10022407_41470</name>
</gene>
<evidence type="ECO:0008006" key="4">
    <source>
        <dbReference type="Google" id="ProtNLM"/>
    </source>
</evidence>
<dbReference type="EMBL" id="BAABDI010000052">
    <property type="protein sequence ID" value="GAA3992849.1"/>
    <property type="molecule type" value="Genomic_DNA"/>
</dbReference>
<feature type="signal peptide" evidence="1">
    <location>
        <begin position="1"/>
        <end position="17"/>
    </location>
</feature>
<name>A0ABP7R5G6_9BACT</name>
<evidence type="ECO:0000256" key="1">
    <source>
        <dbReference type="SAM" id="SignalP"/>
    </source>
</evidence>
<reference evidence="3" key="1">
    <citation type="journal article" date="2019" name="Int. J. Syst. Evol. Microbiol.">
        <title>The Global Catalogue of Microorganisms (GCM) 10K type strain sequencing project: providing services to taxonomists for standard genome sequencing and annotation.</title>
        <authorList>
            <consortium name="The Broad Institute Genomics Platform"/>
            <consortium name="The Broad Institute Genome Sequencing Center for Infectious Disease"/>
            <person name="Wu L."/>
            <person name="Ma J."/>
        </authorList>
    </citation>
    <scope>NUCLEOTIDE SEQUENCE [LARGE SCALE GENOMIC DNA]</scope>
    <source>
        <strain evidence="3">JCM 17217</strain>
    </source>
</reference>
<dbReference type="PROSITE" id="PS51257">
    <property type="entry name" value="PROKAR_LIPOPROTEIN"/>
    <property type="match status" value="1"/>
</dbReference>
<comment type="caution">
    <text evidence="2">The sequence shown here is derived from an EMBL/GenBank/DDBJ whole genome shotgun (WGS) entry which is preliminary data.</text>
</comment>
<evidence type="ECO:0000313" key="3">
    <source>
        <dbReference type="Proteomes" id="UP001501556"/>
    </source>
</evidence>
<keyword evidence="1" id="KW-0732">Signal</keyword>
<sequence length="229" mass="26899">MKLYFALLVIICWVFTACTPQQKHEVVKTNGVNPLAWIDTVRFNSNLTEAQSKQVYLVRNSEEDYEKLTDTARIALRFSWRRAFHPYMVVRIENRPEIRDSSGVRKLYEEWFGLYKEDVSRLNHDCPVEKNGKCFGKPLPFIHQQNVVLLKVNEIPHIVEELHTMGFWQMKPSYNSIVPHTDGSNWTLEVFYKGKYKAVTTDIPNKSIKRLCLEMLKMSGYKSKSNEIY</sequence>
<dbReference type="RefSeq" id="WP_345127573.1">
    <property type="nucleotide sequence ID" value="NZ_BAABDI010000052.1"/>
</dbReference>
<keyword evidence="3" id="KW-1185">Reference proteome</keyword>
<evidence type="ECO:0000313" key="2">
    <source>
        <dbReference type="EMBL" id="GAA3992849.1"/>
    </source>
</evidence>
<organism evidence="2 3">
    <name type="scientific">Hymenobacter antarcticus</name>
    <dbReference type="NCBI Taxonomy" id="486270"/>
    <lineage>
        <taxon>Bacteria</taxon>
        <taxon>Pseudomonadati</taxon>
        <taxon>Bacteroidota</taxon>
        <taxon>Cytophagia</taxon>
        <taxon>Cytophagales</taxon>
        <taxon>Hymenobacteraceae</taxon>
        <taxon>Hymenobacter</taxon>
    </lineage>
</organism>
<protein>
    <recommendedName>
        <fullName evidence="4">Lipoprotein</fullName>
    </recommendedName>
</protein>
<feature type="chain" id="PRO_5046769034" description="Lipoprotein" evidence="1">
    <location>
        <begin position="18"/>
        <end position="229"/>
    </location>
</feature>
<accession>A0ABP7R5G6</accession>